<organism evidence="1 2">
    <name type="scientific">Entamoeba invadens IP1</name>
    <dbReference type="NCBI Taxonomy" id="370355"/>
    <lineage>
        <taxon>Eukaryota</taxon>
        <taxon>Amoebozoa</taxon>
        <taxon>Evosea</taxon>
        <taxon>Archamoebae</taxon>
        <taxon>Mastigamoebida</taxon>
        <taxon>Entamoebidae</taxon>
        <taxon>Entamoeba</taxon>
    </lineage>
</organism>
<name>A0A0A1UEP2_ENTIV</name>
<dbReference type="EMBL" id="KB206169">
    <property type="protein sequence ID" value="ELP95025.1"/>
    <property type="molecule type" value="Genomic_DNA"/>
</dbReference>
<reference evidence="1 2" key="1">
    <citation type="submission" date="2012-10" db="EMBL/GenBank/DDBJ databases">
        <authorList>
            <person name="Zafar N."/>
            <person name="Inman J."/>
            <person name="Hall N."/>
            <person name="Lorenzi H."/>
            <person name="Caler E."/>
        </authorList>
    </citation>
    <scope>NUCLEOTIDE SEQUENCE [LARGE SCALE GENOMIC DNA]</scope>
    <source>
        <strain evidence="1 2">IP1</strain>
    </source>
</reference>
<evidence type="ECO:0000313" key="1">
    <source>
        <dbReference type="EMBL" id="ELP95025.1"/>
    </source>
</evidence>
<dbReference type="Proteomes" id="UP000014680">
    <property type="component" value="Unassembled WGS sequence"/>
</dbReference>
<protein>
    <submittedName>
        <fullName evidence="1">Uncharacterized protein</fullName>
    </submittedName>
</protein>
<proteinExistence type="predicted"/>
<dbReference type="KEGG" id="eiv:EIN_252590"/>
<dbReference type="AlphaFoldDB" id="A0A0A1UEP2"/>
<evidence type="ECO:0000313" key="2">
    <source>
        <dbReference type="Proteomes" id="UP000014680"/>
    </source>
</evidence>
<keyword evidence="2" id="KW-1185">Reference proteome</keyword>
<gene>
    <name evidence="1" type="ORF">EIN_252590</name>
</gene>
<dbReference type="OrthoDB" id="28805at2759"/>
<sequence length="591" mass="67242">MLEKVFLANVILYVDCLDTVKLFSQVSKKCQEVLLILKVNPIFPRKNTPSTTSLCNVFSNDKIDLVKRIKSELKLFPNLQTYQFSSGMFSMGLLRILPKHIKNIVIGLSTINSPDIFSEEDKAKIVSMSVVSSEPFDLSQFPNLRRVSLVIDEDDYISCFTDKTHHFDFVKVKLSEPNSLPFLIQADKMPIDRMVVVFDCDVELGKAIKNIPHISQKFYLTMEYMYETMPLHVTPLYTDGMFEVDQVEAFDTGVLKRVLPTKVYFIGKNGGEIDLRAFTDLKSVKYEEKSKFCLPSGITQLQVDEPPTQVLPNLLEMSVEKYDGNLSVPSTLRRLELRECNIQMTDKNLSVKMCGMSRTSFDQVTMLEGLQELMMDNMDISVSLDCLKDLTSVDMSVVKINCDIEKYYPSNLKNLVCGPGQLKSGLSIEELFMCSANESDLVKLASLHNLKTFQACRVHFDFLKMELPTSLRRFLVTTTDGNGCSVDLRKYEQLQWISFASSSQLKVLLPTKLPKLSVEYCEGVVIENIQDIELKELTLNNQKGINLDNIRNTLSWLYLDKSDLESESEESGENPEIAEKLKKFTELMGFC</sequence>
<accession>A0A0A1UEP2</accession>
<dbReference type="VEuPathDB" id="AmoebaDB:EIN_252590"/>
<dbReference type="GeneID" id="14893815"/>
<dbReference type="RefSeq" id="XP_004261796.1">
    <property type="nucleotide sequence ID" value="XM_004261748.1"/>
</dbReference>
<dbReference type="OMA" id="NWNIESF"/>